<keyword evidence="1" id="KW-0812">Transmembrane</keyword>
<dbReference type="AlphaFoldDB" id="A0ABD5Y2R0"/>
<accession>A0ABD5Y2R0</accession>
<dbReference type="GeneID" id="78818925"/>
<reference evidence="2 3" key="1">
    <citation type="journal article" date="2019" name="Int. J. Syst. Evol. Microbiol.">
        <title>The Global Catalogue of Microorganisms (GCM) 10K type strain sequencing project: providing services to taxonomists for standard genome sequencing and annotation.</title>
        <authorList>
            <consortium name="The Broad Institute Genomics Platform"/>
            <consortium name="The Broad Institute Genome Sequencing Center for Infectious Disease"/>
            <person name="Wu L."/>
            <person name="Ma J."/>
        </authorList>
    </citation>
    <scope>NUCLEOTIDE SEQUENCE [LARGE SCALE GENOMIC DNA]</scope>
    <source>
        <strain evidence="2 3">XZYJT29</strain>
    </source>
</reference>
<gene>
    <name evidence="2" type="ORF">ACFQMA_02390</name>
</gene>
<feature type="transmembrane region" description="Helical" evidence="1">
    <location>
        <begin position="52"/>
        <end position="74"/>
    </location>
</feature>
<dbReference type="EMBL" id="JBHTAS010000001">
    <property type="protein sequence ID" value="MFC7138684.1"/>
    <property type="molecule type" value="Genomic_DNA"/>
</dbReference>
<evidence type="ECO:0000313" key="2">
    <source>
        <dbReference type="EMBL" id="MFC7138684.1"/>
    </source>
</evidence>
<protein>
    <submittedName>
        <fullName evidence="2">Uncharacterized protein</fullName>
    </submittedName>
</protein>
<feature type="transmembrane region" description="Helical" evidence="1">
    <location>
        <begin position="213"/>
        <end position="230"/>
    </location>
</feature>
<proteinExistence type="predicted"/>
<keyword evidence="1" id="KW-0472">Membrane</keyword>
<evidence type="ECO:0000256" key="1">
    <source>
        <dbReference type="SAM" id="Phobius"/>
    </source>
</evidence>
<dbReference type="Proteomes" id="UP001596432">
    <property type="component" value="Unassembled WGS sequence"/>
</dbReference>
<feature type="transmembrane region" description="Helical" evidence="1">
    <location>
        <begin position="186"/>
        <end position="207"/>
    </location>
</feature>
<feature type="transmembrane region" description="Helical" evidence="1">
    <location>
        <begin position="129"/>
        <end position="149"/>
    </location>
</feature>
<dbReference type="InterPro" id="IPR006311">
    <property type="entry name" value="TAT_signal"/>
</dbReference>
<comment type="caution">
    <text evidence="2">The sequence shown here is derived from an EMBL/GenBank/DDBJ whole genome shotgun (WGS) entry which is preliminary data.</text>
</comment>
<name>A0ABD5Y2R0_9EURY</name>
<feature type="transmembrane region" description="Helical" evidence="1">
    <location>
        <begin position="456"/>
        <end position="476"/>
    </location>
</feature>
<feature type="transmembrane region" description="Helical" evidence="1">
    <location>
        <begin position="366"/>
        <end position="388"/>
    </location>
</feature>
<keyword evidence="1" id="KW-1133">Transmembrane helix</keyword>
<feature type="transmembrane region" description="Helical" evidence="1">
    <location>
        <begin position="95"/>
        <end position="117"/>
    </location>
</feature>
<sequence length="481" mass="51203">MGTDPRNAGRRDVRRIAGAAAAFAVAVAALTGRVAAHSGSLGGSVASATVPTWLVILTGGIVVGGSFLFTSLLTDHDAMRGVNWWRLAVPTPARLRRLAVSVLRVASVGVLLLVLATGFVGPRTPTRNFALLLVWVGWWAGYTTTTYLVGNTWPAVNPWTLPVAAARRLRDRLFGDSDERALPRHWGVWPAVAGLLALVFLEVVSPVGRDPRLLATVVLGYSLVTVAGAVRYGDAWFERVDPVSRVFAAYGRVAPLQRGENADGDGRVTVRLPGTALTEDPVSDRPGEVAFVVALLWVTTYDGLVATPTWAAAVDPLVGLGVPALAVYAVVLLAGFGAFLGVYRLAARKVRDTADTYVTARAIERWFAPALLPIAAGYHLAHFLGYFLGLAPALGTVALSPFAPPTTLALVLPGWFGTVKLLCVLGGHVLAIWVAHSLAFELFPGVLAAIRSQYPSVMVMIFYTMSSLWVITQPYAPPPYV</sequence>
<keyword evidence="3" id="KW-1185">Reference proteome</keyword>
<feature type="transmembrane region" description="Helical" evidence="1">
    <location>
        <begin position="289"/>
        <end position="313"/>
    </location>
</feature>
<evidence type="ECO:0000313" key="3">
    <source>
        <dbReference type="Proteomes" id="UP001596432"/>
    </source>
</evidence>
<feature type="transmembrane region" description="Helical" evidence="1">
    <location>
        <begin position="325"/>
        <end position="346"/>
    </location>
</feature>
<organism evidence="2 3">
    <name type="scientific">Halosimplex aquaticum</name>
    <dbReference type="NCBI Taxonomy" id="3026162"/>
    <lineage>
        <taxon>Archaea</taxon>
        <taxon>Methanobacteriati</taxon>
        <taxon>Methanobacteriota</taxon>
        <taxon>Stenosarchaea group</taxon>
        <taxon>Halobacteria</taxon>
        <taxon>Halobacteriales</taxon>
        <taxon>Haloarculaceae</taxon>
        <taxon>Halosimplex</taxon>
    </lineage>
</organism>
<feature type="transmembrane region" description="Helical" evidence="1">
    <location>
        <begin position="408"/>
        <end position="435"/>
    </location>
</feature>
<dbReference type="PROSITE" id="PS51318">
    <property type="entry name" value="TAT"/>
    <property type="match status" value="1"/>
</dbReference>
<dbReference type="RefSeq" id="WP_274324298.1">
    <property type="nucleotide sequence ID" value="NZ_CP118158.1"/>
</dbReference>